<dbReference type="AlphaFoldDB" id="N2BW35"/>
<reference evidence="1 2" key="1">
    <citation type="submission" date="2013-02" db="EMBL/GenBank/DDBJ databases">
        <title>The Genome Sequence of Helicobacter bilis WiWa.</title>
        <authorList>
            <consortium name="The Broad Institute Genome Sequencing Platform"/>
            <person name="Ward D."/>
            <person name="Overstreet A.-M.C."/>
            <person name="Ramer-Tait A.E."/>
            <person name="Phillips G.J."/>
            <person name="Wannemuehler M.J."/>
            <person name="Walker B."/>
            <person name="Young S.K."/>
            <person name="Zeng Q."/>
            <person name="Gargeya S."/>
            <person name="Fitzgerald M."/>
            <person name="Haas B."/>
            <person name="Abouelleil A."/>
            <person name="Alvarado L."/>
            <person name="Arachchi H.M."/>
            <person name="Berlin A.M."/>
            <person name="Chapman S.B."/>
            <person name="Dewar J."/>
            <person name="Goldberg J."/>
            <person name="Griggs A."/>
            <person name="Gujja S."/>
            <person name="Hansen M."/>
            <person name="Howarth C."/>
            <person name="Imamovic A."/>
            <person name="Larimer J."/>
            <person name="McCowan C."/>
            <person name="Murphy C."/>
            <person name="Neiman D."/>
            <person name="Pearson M."/>
            <person name="Priest M."/>
            <person name="Roberts A."/>
            <person name="Saif S."/>
            <person name="Shea T."/>
            <person name="Sisk P."/>
            <person name="Sykes S."/>
            <person name="Wortman J."/>
            <person name="Nusbaum C."/>
            <person name="Birren B."/>
        </authorList>
    </citation>
    <scope>NUCLEOTIDE SEQUENCE [LARGE SCALE GENOMIC DNA]</scope>
    <source>
        <strain evidence="1 2">WiWa</strain>
    </source>
</reference>
<evidence type="ECO:0000313" key="2">
    <source>
        <dbReference type="Proteomes" id="UP000012527"/>
    </source>
</evidence>
<gene>
    <name evidence="1" type="ORF">C826_00139</name>
</gene>
<dbReference type="HOGENOM" id="CLU_3409424_0_0_7"/>
<organism evidence="1 2">
    <name type="scientific">Helicobacter bilis WiWa</name>
    <dbReference type="NCBI Taxonomy" id="1235804"/>
    <lineage>
        <taxon>Bacteria</taxon>
        <taxon>Pseudomonadati</taxon>
        <taxon>Campylobacterota</taxon>
        <taxon>Epsilonproteobacteria</taxon>
        <taxon>Campylobacterales</taxon>
        <taxon>Helicobacteraceae</taxon>
        <taxon>Helicobacter</taxon>
    </lineage>
</organism>
<dbReference type="Proteomes" id="UP000012527">
    <property type="component" value="Unassembled WGS sequence"/>
</dbReference>
<sequence>MIMMILQSLITQANTKQRKSKNIQNSNIF</sequence>
<name>N2BW35_9HELI</name>
<comment type="caution">
    <text evidence="1">The sequence shown here is derived from an EMBL/GenBank/DDBJ whole genome shotgun (WGS) entry which is preliminary data.</text>
</comment>
<proteinExistence type="predicted"/>
<accession>N2BW35</accession>
<evidence type="ECO:0000313" key="1">
    <source>
        <dbReference type="EMBL" id="EMZ41129.1"/>
    </source>
</evidence>
<protein>
    <submittedName>
        <fullName evidence="1">Uncharacterized protein</fullName>
    </submittedName>
</protein>
<dbReference type="EMBL" id="AQFW01000004">
    <property type="protein sequence ID" value="EMZ41129.1"/>
    <property type="molecule type" value="Genomic_DNA"/>
</dbReference>